<protein>
    <recommendedName>
        <fullName evidence="3">Methyltransferase family protein</fullName>
    </recommendedName>
</protein>
<sequence>MIRRAVELGVDCSYVVALLPGAPLADSCADVVYTGKGALIWQPDIGAWARDAARLLRPGGHLVVYEEHPARPLWTWDLDEPRIRADRSYFARRYVSDTYPGAGAVQWLWTLGEIVNATVAAGLAVRHLAEHAEPFWRFDGLDAAAFRGRLPNAFSLLCGKPLGG</sequence>
<accession>A0A9W6NNQ7</accession>
<evidence type="ECO:0000313" key="1">
    <source>
        <dbReference type="EMBL" id="GLL03478.1"/>
    </source>
</evidence>
<gene>
    <name evidence="1" type="ORF">GCM10017581_052240</name>
</gene>
<reference evidence="1" key="2">
    <citation type="submission" date="2023-01" db="EMBL/GenBank/DDBJ databases">
        <authorList>
            <person name="Sun Q."/>
            <person name="Evtushenko L."/>
        </authorList>
    </citation>
    <scope>NUCLEOTIDE SEQUENCE</scope>
    <source>
        <strain evidence="1">VKM Ac-1321</strain>
    </source>
</reference>
<dbReference type="AlphaFoldDB" id="A0A9W6NNQ7"/>
<evidence type="ECO:0008006" key="3">
    <source>
        <dbReference type="Google" id="ProtNLM"/>
    </source>
</evidence>
<dbReference type="EMBL" id="BSFP01000034">
    <property type="protein sequence ID" value="GLL03478.1"/>
    <property type="molecule type" value="Genomic_DNA"/>
</dbReference>
<dbReference type="SUPFAM" id="SSF53335">
    <property type="entry name" value="S-adenosyl-L-methionine-dependent methyltransferases"/>
    <property type="match status" value="1"/>
</dbReference>
<proteinExistence type="predicted"/>
<dbReference type="Gene3D" id="3.40.50.150">
    <property type="entry name" value="Vaccinia Virus protein VP39"/>
    <property type="match status" value="1"/>
</dbReference>
<evidence type="ECO:0000313" key="2">
    <source>
        <dbReference type="Proteomes" id="UP001143480"/>
    </source>
</evidence>
<reference evidence="1" key="1">
    <citation type="journal article" date="2014" name="Int. J. Syst. Evol. Microbiol.">
        <title>Complete genome sequence of Corynebacterium casei LMG S-19264T (=DSM 44701T), isolated from a smear-ripened cheese.</title>
        <authorList>
            <consortium name="US DOE Joint Genome Institute (JGI-PGF)"/>
            <person name="Walter F."/>
            <person name="Albersmeier A."/>
            <person name="Kalinowski J."/>
            <person name="Ruckert C."/>
        </authorList>
    </citation>
    <scope>NUCLEOTIDE SEQUENCE</scope>
    <source>
        <strain evidence="1">VKM Ac-1321</strain>
    </source>
</reference>
<comment type="caution">
    <text evidence="1">The sequence shown here is derived from an EMBL/GenBank/DDBJ whole genome shotgun (WGS) entry which is preliminary data.</text>
</comment>
<dbReference type="Proteomes" id="UP001143480">
    <property type="component" value="Unassembled WGS sequence"/>
</dbReference>
<keyword evidence="2" id="KW-1185">Reference proteome</keyword>
<name>A0A9W6NNQ7_9ACTN</name>
<organism evidence="1 2">
    <name type="scientific">Dactylosporangium matsuzakiense</name>
    <dbReference type="NCBI Taxonomy" id="53360"/>
    <lineage>
        <taxon>Bacteria</taxon>
        <taxon>Bacillati</taxon>
        <taxon>Actinomycetota</taxon>
        <taxon>Actinomycetes</taxon>
        <taxon>Micromonosporales</taxon>
        <taxon>Micromonosporaceae</taxon>
        <taxon>Dactylosporangium</taxon>
    </lineage>
</organism>
<dbReference type="InterPro" id="IPR029063">
    <property type="entry name" value="SAM-dependent_MTases_sf"/>
</dbReference>
<dbReference type="RefSeq" id="WP_261958455.1">
    <property type="nucleotide sequence ID" value="NZ_BAAAXA010000001.1"/>
</dbReference>